<evidence type="ECO:0000313" key="3">
    <source>
        <dbReference type="Proteomes" id="UP001501710"/>
    </source>
</evidence>
<dbReference type="RefSeq" id="WP_344897221.1">
    <property type="nucleotide sequence ID" value="NZ_BAABAS010000006.1"/>
</dbReference>
<accession>A0ABP8C394</accession>
<dbReference type="EMBL" id="BAABAS010000006">
    <property type="protein sequence ID" value="GAA4232758.1"/>
    <property type="molecule type" value="Genomic_DNA"/>
</dbReference>
<comment type="caution">
    <text evidence="2">The sequence shown here is derived from an EMBL/GenBank/DDBJ whole genome shotgun (WGS) entry which is preliminary data.</text>
</comment>
<proteinExistence type="predicted"/>
<evidence type="ECO:0000259" key="1">
    <source>
        <dbReference type="Pfam" id="PF04149"/>
    </source>
</evidence>
<organism evidence="2 3">
    <name type="scientific">Actinomadura meridiana</name>
    <dbReference type="NCBI Taxonomy" id="559626"/>
    <lineage>
        <taxon>Bacteria</taxon>
        <taxon>Bacillati</taxon>
        <taxon>Actinomycetota</taxon>
        <taxon>Actinomycetes</taxon>
        <taxon>Streptosporangiales</taxon>
        <taxon>Thermomonosporaceae</taxon>
        <taxon>Actinomadura</taxon>
    </lineage>
</organism>
<dbReference type="Pfam" id="PF04149">
    <property type="entry name" value="DUF397"/>
    <property type="match status" value="1"/>
</dbReference>
<sequence>MRVLWRTSSYSGGVQDKQCVELGRLPSGVGVRDSKAPGTGHLTLTHAQFTELVEQIKRDR</sequence>
<gene>
    <name evidence="2" type="ORF">GCM10022254_33560</name>
</gene>
<evidence type="ECO:0000313" key="2">
    <source>
        <dbReference type="EMBL" id="GAA4232758.1"/>
    </source>
</evidence>
<keyword evidence="3" id="KW-1185">Reference proteome</keyword>
<protein>
    <submittedName>
        <fullName evidence="2">DUF397 domain-containing protein</fullName>
    </submittedName>
</protein>
<dbReference type="InterPro" id="IPR007278">
    <property type="entry name" value="DUF397"/>
</dbReference>
<reference evidence="3" key="1">
    <citation type="journal article" date="2019" name="Int. J. Syst. Evol. Microbiol.">
        <title>The Global Catalogue of Microorganisms (GCM) 10K type strain sequencing project: providing services to taxonomists for standard genome sequencing and annotation.</title>
        <authorList>
            <consortium name="The Broad Institute Genomics Platform"/>
            <consortium name="The Broad Institute Genome Sequencing Center for Infectious Disease"/>
            <person name="Wu L."/>
            <person name="Ma J."/>
        </authorList>
    </citation>
    <scope>NUCLEOTIDE SEQUENCE [LARGE SCALE GENOMIC DNA]</scope>
    <source>
        <strain evidence="3">JCM 17440</strain>
    </source>
</reference>
<feature type="domain" description="DUF397" evidence="1">
    <location>
        <begin position="5"/>
        <end position="57"/>
    </location>
</feature>
<dbReference type="Proteomes" id="UP001501710">
    <property type="component" value="Unassembled WGS sequence"/>
</dbReference>
<name>A0ABP8C394_9ACTN</name>